<gene>
    <name evidence="1" type="ORF">RPERSI_LOCUS13711</name>
</gene>
<feature type="non-terminal residue" evidence="1">
    <location>
        <position position="1"/>
    </location>
</feature>
<evidence type="ECO:0000313" key="1">
    <source>
        <dbReference type="EMBL" id="CAG8746431.1"/>
    </source>
</evidence>
<sequence>IIYSTVNLLKIGLSTRRLYINITFTQIYDEISRTKHAFLTQKAYANLVK</sequence>
<accession>A0ACA9QFK3</accession>
<proteinExistence type="predicted"/>
<reference evidence="1" key="1">
    <citation type="submission" date="2021-06" db="EMBL/GenBank/DDBJ databases">
        <authorList>
            <person name="Kallberg Y."/>
            <person name="Tangrot J."/>
            <person name="Rosling A."/>
        </authorList>
    </citation>
    <scope>NUCLEOTIDE SEQUENCE</scope>
    <source>
        <strain evidence="1">MA461A</strain>
    </source>
</reference>
<dbReference type="EMBL" id="CAJVQC010030726">
    <property type="protein sequence ID" value="CAG8746431.1"/>
    <property type="molecule type" value="Genomic_DNA"/>
</dbReference>
<protein>
    <submittedName>
        <fullName evidence="1">1300_t:CDS:1</fullName>
    </submittedName>
</protein>
<name>A0ACA9QFK3_9GLOM</name>
<evidence type="ECO:0000313" key="2">
    <source>
        <dbReference type="Proteomes" id="UP000789920"/>
    </source>
</evidence>
<organism evidence="1 2">
    <name type="scientific">Racocetra persica</name>
    <dbReference type="NCBI Taxonomy" id="160502"/>
    <lineage>
        <taxon>Eukaryota</taxon>
        <taxon>Fungi</taxon>
        <taxon>Fungi incertae sedis</taxon>
        <taxon>Mucoromycota</taxon>
        <taxon>Glomeromycotina</taxon>
        <taxon>Glomeromycetes</taxon>
        <taxon>Diversisporales</taxon>
        <taxon>Gigasporaceae</taxon>
        <taxon>Racocetra</taxon>
    </lineage>
</organism>
<keyword evidence="2" id="KW-1185">Reference proteome</keyword>
<comment type="caution">
    <text evidence="1">The sequence shown here is derived from an EMBL/GenBank/DDBJ whole genome shotgun (WGS) entry which is preliminary data.</text>
</comment>
<dbReference type="Proteomes" id="UP000789920">
    <property type="component" value="Unassembled WGS sequence"/>
</dbReference>